<evidence type="ECO:0000313" key="2">
    <source>
        <dbReference type="Proteomes" id="UP000269721"/>
    </source>
</evidence>
<keyword evidence="2" id="KW-1185">Reference proteome</keyword>
<protein>
    <submittedName>
        <fullName evidence="1">Uncharacterized protein</fullName>
    </submittedName>
</protein>
<accession>A0A4P9VY49</accession>
<feature type="non-terminal residue" evidence="1">
    <location>
        <position position="1"/>
    </location>
</feature>
<organism evidence="1 2">
    <name type="scientific">Blyttiomyces helicus</name>
    <dbReference type="NCBI Taxonomy" id="388810"/>
    <lineage>
        <taxon>Eukaryota</taxon>
        <taxon>Fungi</taxon>
        <taxon>Fungi incertae sedis</taxon>
        <taxon>Chytridiomycota</taxon>
        <taxon>Chytridiomycota incertae sedis</taxon>
        <taxon>Chytridiomycetes</taxon>
        <taxon>Chytridiomycetes incertae sedis</taxon>
        <taxon>Blyttiomyces</taxon>
    </lineage>
</organism>
<reference evidence="2" key="1">
    <citation type="journal article" date="2018" name="Nat. Microbiol.">
        <title>Leveraging single-cell genomics to expand the fungal tree of life.</title>
        <authorList>
            <person name="Ahrendt S.R."/>
            <person name="Quandt C.A."/>
            <person name="Ciobanu D."/>
            <person name="Clum A."/>
            <person name="Salamov A."/>
            <person name="Andreopoulos B."/>
            <person name="Cheng J.F."/>
            <person name="Woyke T."/>
            <person name="Pelin A."/>
            <person name="Henrissat B."/>
            <person name="Reynolds N.K."/>
            <person name="Benny G.L."/>
            <person name="Smith M.E."/>
            <person name="James T.Y."/>
            <person name="Grigoriev I.V."/>
        </authorList>
    </citation>
    <scope>NUCLEOTIDE SEQUENCE [LARGE SCALE GENOMIC DNA]</scope>
</reference>
<gene>
    <name evidence="1" type="ORF">BDK51DRAFT_33125</name>
</gene>
<dbReference type="EMBL" id="KZ999859">
    <property type="protein sequence ID" value="RKO84674.1"/>
    <property type="molecule type" value="Genomic_DNA"/>
</dbReference>
<sequence length="191" mass="21271">EPKDFERAKRSPIHGISREHPVGRFCVKDLHHRKFPALRSNAVAIAFEAVPPLTGRHPLGADASKKRQRLHFKGVERVLDRAAQLAFEDVTLEHSLKAQRNGDMHGEKRHDCVDEFGGKTGQCWFGHGTAGVGRWKGWLGRDEGGGSTFEQRRTGLLESSTLLLRPMRARSSFTPLLPPPSTLLVFTPPAQ</sequence>
<proteinExistence type="predicted"/>
<evidence type="ECO:0000313" key="1">
    <source>
        <dbReference type="EMBL" id="RKO84674.1"/>
    </source>
</evidence>
<dbReference type="AlphaFoldDB" id="A0A4P9VY49"/>
<name>A0A4P9VY49_9FUNG</name>
<dbReference type="Proteomes" id="UP000269721">
    <property type="component" value="Unassembled WGS sequence"/>
</dbReference>